<name>A0A2U8HAR1_9RHOB</name>
<dbReference type="PROSITE" id="PS51257">
    <property type="entry name" value="PROKAR_LIPOPROTEIN"/>
    <property type="match status" value="1"/>
</dbReference>
<organism evidence="2 3">
    <name type="scientific">Alloyangia pacifica</name>
    <dbReference type="NCBI Taxonomy" id="311180"/>
    <lineage>
        <taxon>Bacteria</taxon>
        <taxon>Pseudomonadati</taxon>
        <taxon>Pseudomonadota</taxon>
        <taxon>Alphaproteobacteria</taxon>
        <taxon>Rhodobacterales</taxon>
        <taxon>Roseobacteraceae</taxon>
        <taxon>Alloyangia</taxon>
    </lineage>
</organism>
<feature type="region of interest" description="Disordered" evidence="1">
    <location>
        <begin position="92"/>
        <end position="157"/>
    </location>
</feature>
<evidence type="ECO:0000313" key="3">
    <source>
        <dbReference type="Proteomes" id="UP000244915"/>
    </source>
</evidence>
<dbReference type="KEGG" id="ypac:CEW88_03540"/>
<evidence type="ECO:0000313" key="2">
    <source>
        <dbReference type="EMBL" id="AWI82818.1"/>
    </source>
</evidence>
<dbReference type="RefSeq" id="WP_159099542.1">
    <property type="nucleotide sequence ID" value="NZ_CP022189.1"/>
</dbReference>
<dbReference type="EMBL" id="CP022189">
    <property type="protein sequence ID" value="AWI82818.1"/>
    <property type="molecule type" value="Genomic_DNA"/>
</dbReference>
<feature type="compositionally biased region" description="Acidic residues" evidence="1">
    <location>
        <begin position="500"/>
        <end position="511"/>
    </location>
</feature>
<reference evidence="2 3" key="1">
    <citation type="submission" date="2017-06" db="EMBL/GenBank/DDBJ databases">
        <title>Yangia sp. YSBP01 complete genome sequence.</title>
        <authorList>
            <person name="Woo J.-H."/>
            <person name="Kim H.-S."/>
        </authorList>
    </citation>
    <scope>NUCLEOTIDE SEQUENCE [LARGE SCALE GENOMIC DNA]</scope>
    <source>
        <strain evidence="2 3">YSBP01</strain>
    </source>
</reference>
<evidence type="ECO:0008006" key="4">
    <source>
        <dbReference type="Google" id="ProtNLM"/>
    </source>
</evidence>
<feature type="compositionally biased region" description="Low complexity" evidence="1">
    <location>
        <begin position="322"/>
        <end position="333"/>
    </location>
</feature>
<feature type="region of interest" description="Disordered" evidence="1">
    <location>
        <begin position="360"/>
        <end position="384"/>
    </location>
</feature>
<dbReference type="Proteomes" id="UP000244915">
    <property type="component" value="Chromosome 1"/>
</dbReference>
<evidence type="ECO:0000256" key="1">
    <source>
        <dbReference type="SAM" id="MobiDB-lite"/>
    </source>
</evidence>
<proteinExistence type="predicted"/>
<feature type="region of interest" description="Disordered" evidence="1">
    <location>
        <begin position="412"/>
        <end position="514"/>
    </location>
</feature>
<dbReference type="AlphaFoldDB" id="A0A2U8HAR1"/>
<protein>
    <recommendedName>
        <fullName evidence="4">Lipoprotein</fullName>
    </recommendedName>
</protein>
<dbReference type="OrthoDB" id="7798282at2"/>
<sequence>MVSSSKILTVSYGTFSCTAEGFDDPLGVVKDTTQFFRGVVREDRFFGAEPPQFDPELAAQLLQAQLDAEAQGGRLVLRGPLADVAAPVSQASAPAAAPDVSRPAPTRPAAEVIGPDADRGMEAALAETAARAAAEAQAEAAETQATESEIADPEAEVALSRRDSLAAEAAFFAAEAGQAAGDEYDYEDSAFEVSAAPAPRAAPHEAAQDEAADSVAAKLRRIRAVVSGGAAASALAAQDEADQDDSAQQDGADTVAAVSAMLGSLASEETASAAPYAGVAEDGLAACLIDEATSPGENDVIAESEAESAPAPLALTPEFAAKPEAPAESPSESQPTEQRRSPRRVRVVKVTRAAFDAAVASGQLEQMDEPKPSSSLSAEDEAELARELEAVKAELAAGLESEWDEVEDLEALAAAPSAEIPLEAEQVLADLETEAAEDDAEDSAWGDEDRDDEDRDEEDRQDEDRDDENWDDEALDDTDWDFEAAEPDDHVKGTAGADVAEYDDADEDDHGAEDAAAFAAAFDEAPDAQDAGQQEDALEDAVARMAHEDVRKAVKLSSLARVMLTEQSVEDNDTSRILDETNTQMEEPEGNRRRSAIAHLRAAVAATRADRLLGRKKDAEAQAQPYREDLADVVRPRRPAAPSRAERPDAPSVETAIESRPAPLKLVAEQRVNVAAEAAATPLRPRRVTLADIDTADASGGDFADYADSVGAHDLPELLEAAAAYLSYVEGHAQFSRPQLMTKVRQVEGQDSSREDRLRSFGQLLRDGKIEKTGGGRFTVSERISFKPSARAVG</sequence>
<feature type="region of interest" description="Disordered" evidence="1">
    <location>
        <begin position="322"/>
        <end position="345"/>
    </location>
</feature>
<feature type="compositionally biased region" description="Low complexity" evidence="1">
    <location>
        <begin position="122"/>
        <end position="148"/>
    </location>
</feature>
<feature type="region of interest" description="Disordered" evidence="1">
    <location>
        <begin position="634"/>
        <end position="654"/>
    </location>
</feature>
<feature type="compositionally biased region" description="Acidic residues" evidence="1">
    <location>
        <begin position="431"/>
        <end position="486"/>
    </location>
</feature>
<feature type="region of interest" description="Disordered" evidence="1">
    <location>
        <begin position="567"/>
        <end position="593"/>
    </location>
</feature>
<gene>
    <name evidence="2" type="ORF">CEW88_03540</name>
</gene>
<accession>A0A2U8HAR1</accession>
<feature type="compositionally biased region" description="Low complexity" evidence="1">
    <location>
        <begin position="92"/>
        <end position="104"/>
    </location>
</feature>